<dbReference type="PANTHER" id="PTHR45614">
    <property type="entry name" value="MYB PROTEIN-RELATED"/>
    <property type="match status" value="1"/>
</dbReference>
<dbReference type="Pfam" id="PF13921">
    <property type="entry name" value="Myb_DNA-bind_6"/>
    <property type="match status" value="1"/>
</dbReference>
<dbReference type="InterPro" id="IPR050560">
    <property type="entry name" value="MYB_TF"/>
</dbReference>
<dbReference type="InterPro" id="IPR017930">
    <property type="entry name" value="Myb_dom"/>
</dbReference>
<dbReference type="SUPFAM" id="SSF46689">
    <property type="entry name" value="Homeodomain-like"/>
    <property type="match status" value="1"/>
</dbReference>
<dbReference type="GO" id="GO:0000981">
    <property type="term" value="F:DNA-binding transcription factor activity, RNA polymerase II-specific"/>
    <property type="evidence" value="ECO:0007669"/>
    <property type="project" value="TreeGrafter"/>
</dbReference>
<evidence type="ECO:0000259" key="4">
    <source>
        <dbReference type="PROSITE" id="PS51293"/>
    </source>
</evidence>
<dbReference type="PANTHER" id="PTHR45614:SF253">
    <property type="entry name" value="CHROMOSOME UNDETERMINED SCAFFOLD_38, WHOLE GENOME SHOTGUN SEQUENCE"/>
    <property type="match status" value="1"/>
</dbReference>
<dbReference type="FunFam" id="1.10.10.60:FF:000010">
    <property type="entry name" value="Transcriptional activator Myb isoform A"/>
    <property type="match status" value="1"/>
</dbReference>
<feature type="domain" description="SANT" evidence="4">
    <location>
        <begin position="70"/>
        <end position="121"/>
    </location>
</feature>
<dbReference type="VEuPathDB" id="TrichDB:TRFO_06231"/>
<dbReference type="SMART" id="SM00717">
    <property type="entry name" value="SANT"/>
    <property type="match status" value="2"/>
</dbReference>
<dbReference type="Gene3D" id="1.10.10.60">
    <property type="entry name" value="Homeodomain-like"/>
    <property type="match status" value="2"/>
</dbReference>
<feature type="domain" description="HTH myb-type" evidence="5">
    <location>
        <begin position="72"/>
        <end position="121"/>
    </location>
</feature>
<gene>
    <name evidence="6" type="ORF">TRFO_06231</name>
</gene>
<dbReference type="InterPro" id="IPR017884">
    <property type="entry name" value="SANT_dom"/>
</dbReference>
<feature type="domain" description="Myb-like" evidence="3">
    <location>
        <begin position="67"/>
        <end position="117"/>
    </location>
</feature>
<dbReference type="CDD" id="cd00167">
    <property type="entry name" value="SANT"/>
    <property type="match status" value="2"/>
</dbReference>
<dbReference type="PROSITE" id="PS51294">
    <property type="entry name" value="HTH_MYB"/>
    <property type="match status" value="2"/>
</dbReference>
<dbReference type="OrthoDB" id="2143914at2759"/>
<protein>
    <submittedName>
        <fullName evidence="6">DNA-binding protein reb1</fullName>
    </submittedName>
</protein>
<dbReference type="Proteomes" id="UP000179807">
    <property type="component" value="Unassembled WGS sequence"/>
</dbReference>
<sequence>MSVLSEERKKSRLAGPSSKKVKFTKVEDAKLAALINEYGETDWKIIAEKMAPRTARQCRERWTNYVNPSLSKDPWTKEEDALLLEKHEEYGNRWKLIEKFFPTRSKNNIKHRYSQIKEVSSIPAENLQLLDDDLSNLASYDNSEYDKFDKYNALDGINNQLSDNSSPIAQSATSFMLSLNLTDVVSLSMDREPIQFFFDRILDQSEMSYISVINKTDLWAIPDDSCF</sequence>
<name>A0A1J4K5N1_9EUKA</name>
<reference evidence="6" key="1">
    <citation type="submission" date="2016-10" db="EMBL/GenBank/DDBJ databases">
        <authorList>
            <person name="Benchimol M."/>
            <person name="Almeida L.G."/>
            <person name="Vasconcelos A.T."/>
            <person name="Perreira-Neves A."/>
            <person name="Rosa I.A."/>
            <person name="Tasca T."/>
            <person name="Bogo M.R."/>
            <person name="de Souza W."/>
        </authorList>
    </citation>
    <scope>NUCLEOTIDE SEQUENCE [LARGE SCALE GENOMIC DNA]</scope>
    <source>
        <strain evidence="6">K</strain>
    </source>
</reference>
<dbReference type="AlphaFoldDB" id="A0A1J4K5N1"/>
<dbReference type="InterPro" id="IPR009057">
    <property type="entry name" value="Homeodomain-like_sf"/>
</dbReference>
<feature type="domain" description="Myb-like" evidence="3">
    <location>
        <begin position="15"/>
        <end position="66"/>
    </location>
</feature>
<dbReference type="GO" id="GO:0005634">
    <property type="term" value="C:nucleus"/>
    <property type="evidence" value="ECO:0007669"/>
    <property type="project" value="TreeGrafter"/>
</dbReference>
<dbReference type="InterPro" id="IPR001005">
    <property type="entry name" value="SANT/Myb"/>
</dbReference>
<organism evidence="6 7">
    <name type="scientific">Tritrichomonas foetus</name>
    <dbReference type="NCBI Taxonomy" id="1144522"/>
    <lineage>
        <taxon>Eukaryota</taxon>
        <taxon>Metamonada</taxon>
        <taxon>Parabasalia</taxon>
        <taxon>Tritrichomonadida</taxon>
        <taxon>Tritrichomonadidae</taxon>
        <taxon>Tritrichomonas</taxon>
    </lineage>
</organism>
<evidence type="ECO:0000256" key="1">
    <source>
        <dbReference type="ARBA" id="ARBA00022737"/>
    </source>
</evidence>
<evidence type="ECO:0000313" key="6">
    <source>
        <dbReference type="EMBL" id="OHT04781.1"/>
    </source>
</evidence>
<dbReference type="GeneID" id="94827674"/>
<dbReference type="RefSeq" id="XP_068357917.1">
    <property type="nucleotide sequence ID" value="XM_068492970.1"/>
</dbReference>
<evidence type="ECO:0000313" key="7">
    <source>
        <dbReference type="Proteomes" id="UP000179807"/>
    </source>
</evidence>
<keyword evidence="7" id="KW-1185">Reference proteome</keyword>
<evidence type="ECO:0000259" key="3">
    <source>
        <dbReference type="PROSITE" id="PS50090"/>
    </source>
</evidence>
<dbReference type="PROSITE" id="PS51293">
    <property type="entry name" value="SANT"/>
    <property type="match status" value="1"/>
</dbReference>
<feature type="domain" description="HTH myb-type" evidence="5">
    <location>
        <begin position="15"/>
        <end position="70"/>
    </location>
</feature>
<dbReference type="GO" id="GO:0000978">
    <property type="term" value="F:RNA polymerase II cis-regulatory region sequence-specific DNA binding"/>
    <property type="evidence" value="ECO:0007669"/>
    <property type="project" value="TreeGrafter"/>
</dbReference>
<comment type="caution">
    <text evidence="6">The sequence shown here is derived from an EMBL/GenBank/DDBJ whole genome shotgun (WGS) entry which is preliminary data.</text>
</comment>
<accession>A0A1J4K5N1</accession>
<keyword evidence="1" id="KW-0677">Repeat</keyword>
<proteinExistence type="predicted"/>
<evidence type="ECO:0000256" key="2">
    <source>
        <dbReference type="ARBA" id="ARBA00023125"/>
    </source>
</evidence>
<dbReference type="PROSITE" id="PS50090">
    <property type="entry name" value="MYB_LIKE"/>
    <property type="match status" value="2"/>
</dbReference>
<evidence type="ECO:0000259" key="5">
    <source>
        <dbReference type="PROSITE" id="PS51294"/>
    </source>
</evidence>
<keyword evidence="2 6" id="KW-0238">DNA-binding</keyword>
<dbReference type="EMBL" id="MLAK01000782">
    <property type="protein sequence ID" value="OHT04781.1"/>
    <property type="molecule type" value="Genomic_DNA"/>
</dbReference>